<reference evidence="14" key="1">
    <citation type="journal article" date="2016" name="Genome Announc.">
        <title>Genome sequences of three species of Hanseniaspora isolated from spontaneous wine fermentations.</title>
        <authorList>
            <person name="Sternes P.R."/>
            <person name="Lee D."/>
            <person name="Kutyna D.R."/>
            <person name="Borneman A.R."/>
        </authorList>
    </citation>
    <scope>NUCLEOTIDE SEQUENCE [LARGE SCALE GENOMIC DNA]</scope>
    <source>
        <strain evidence="14">AWRI3579</strain>
    </source>
</reference>
<keyword evidence="8 13" id="KW-0378">Hydrolase</keyword>
<comment type="cofactor">
    <cofactor evidence="2">
        <name>[4Fe-4S] cluster</name>
        <dbReference type="ChEBI" id="CHEBI:49883"/>
    </cofactor>
</comment>
<evidence type="ECO:0000256" key="11">
    <source>
        <dbReference type="ARBA" id="ARBA00023014"/>
    </source>
</evidence>
<sequence length="599" mass="70306">MNHHGIRNLVCTTRFARLYSKLTEDEIRSLQSLPFLKNLDTTPQPLTPEQVSLLSVEESKILDRLPKKKREYINKKIATLKPIFRKGSSDMLDYRITDPAYSHVTPFDVESSKRLSVTKLLTKGWCELRKMYDIYAQTDIFKSKRVAEGSKIHSTLEERTHKKTKDVLEIIDSYNIENLLQEFNEKWLELEAGHKLLDVPSAEGEHVEVEEILDLELFAEDIFSQGWCNNVSRLYDLCTNGEAREILVHGYINKSTGKFVEGAIDSKSEDLILISGVIDHIYVPNHPTWDSSYSPLDGNHIDENDDMDATFKDIDVLLNHPPKETEAPWVYHLGDVKTRAYNNVPLQENVVNASKLQVMYYKFFFRNLCTQPREHTFQKLVHNAHYRGLDPYKYLQSEQVFSLFVQFAFFRKDLLKLKDGSIFQDEVLDGGSLQVLTQEANAAPEYDQEKLNYYLQRFFPDWGFEGKWVYWPTLEYFARRMSQLYSRVLSQPNSSISNELSIEYYNKRNMLFQKTEFEYDENYFKQNLESSVAFWLGKRLVEPIDPLVDDNLNTYCKKCEYRNHCFWKFKRMENLQKMSTKSKKLGTMLQEINRSLCES</sequence>
<keyword evidence="6" id="KW-0479">Metal-binding</keyword>
<evidence type="ECO:0000256" key="10">
    <source>
        <dbReference type="ARBA" id="ARBA00023004"/>
    </source>
</evidence>
<dbReference type="EMBL" id="LPNM01000009">
    <property type="protein sequence ID" value="OEJ83074.1"/>
    <property type="molecule type" value="Genomic_DNA"/>
</dbReference>
<dbReference type="GO" id="GO:0051539">
    <property type="term" value="F:4 iron, 4 sulfur cluster binding"/>
    <property type="evidence" value="ECO:0007669"/>
    <property type="project" value="UniProtKB-KW"/>
</dbReference>
<comment type="cofactor">
    <cofactor evidence="1">
        <name>Mg(2+)</name>
        <dbReference type="ChEBI" id="CHEBI:18420"/>
    </cofactor>
</comment>
<dbReference type="GO" id="GO:0005634">
    <property type="term" value="C:nucleus"/>
    <property type="evidence" value="ECO:0007669"/>
    <property type="project" value="TreeGrafter"/>
</dbReference>
<evidence type="ECO:0000313" key="13">
    <source>
        <dbReference type="EMBL" id="OEJ83074.1"/>
    </source>
</evidence>
<evidence type="ECO:0000256" key="4">
    <source>
        <dbReference type="ARBA" id="ARBA00011245"/>
    </source>
</evidence>
<keyword evidence="10" id="KW-0408">Iron</keyword>
<evidence type="ECO:0000256" key="8">
    <source>
        <dbReference type="ARBA" id="ARBA00022839"/>
    </source>
</evidence>
<gene>
    <name evidence="13" type="ORF">AWRI3579_g3284</name>
</gene>
<dbReference type="InterPro" id="IPR019190">
    <property type="entry name" value="EXOV"/>
</dbReference>
<keyword evidence="6" id="KW-0004">4Fe-4S</keyword>
<keyword evidence="14" id="KW-1185">Reference proteome</keyword>
<organism evidence="13 14">
    <name type="scientific">Hanseniaspora osmophila</name>
    <dbReference type="NCBI Taxonomy" id="56408"/>
    <lineage>
        <taxon>Eukaryota</taxon>
        <taxon>Fungi</taxon>
        <taxon>Dikarya</taxon>
        <taxon>Ascomycota</taxon>
        <taxon>Saccharomycotina</taxon>
        <taxon>Saccharomycetes</taxon>
        <taxon>Saccharomycodales</taxon>
        <taxon>Saccharomycodaceae</taxon>
        <taxon>Hanseniaspora</taxon>
    </lineage>
</organism>
<evidence type="ECO:0000256" key="5">
    <source>
        <dbReference type="ARBA" id="ARBA00013561"/>
    </source>
</evidence>
<proteinExistence type="inferred from homology"/>
<accession>A0A1E5R858</accession>
<evidence type="ECO:0000256" key="6">
    <source>
        <dbReference type="ARBA" id="ARBA00022485"/>
    </source>
</evidence>
<dbReference type="GO" id="GO:0005739">
    <property type="term" value="C:mitochondrion"/>
    <property type="evidence" value="ECO:0007669"/>
    <property type="project" value="TreeGrafter"/>
</dbReference>
<dbReference type="Proteomes" id="UP000095728">
    <property type="component" value="Unassembled WGS sequence"/>
</dbReference>
<name>A0A1E5R858_9ASCO</name>
<keyword evidence="7" id="KW-0540">Nuclease</keyword>
<evidence type="ECO:0000256" key="2">
    <source>
        <dbReference type="ARBA" id="ARBA00001966"/>
    </source>
</evidence>
<dbReference type="AlphaFoldDB" id="A0A1E5R858"/>
<dbReference type="FunCoup" id="A0A1E5R858">
    <property type="interactions" value="21"/>
</dbReference>
<dbReference type="PANTHER" id="PTHR14464:SF4">
    <property type="entry name" value="EXONUCLEASE V"/>
    <property type="match status" value="1"/>
</dbReference>
<dbReference type="PANTHER" id="PTHR14464">
    <property type="entry name" value="EXONUCLEASE V"/>
    <property type="match status" value="1"/>
</dbReference>
<dbReference type="GO" id="GO:0036297">
    <property type="term" value="P:interstrand cross-link repair"/>
    <property type="evidence" value="ECO:0007669"/>
    <property type="project" value="TreeGrafter"/>
</dbReference>
<comment type="similarity">
    <text evidence="3">Belongs to the EXO5 family.</text>
</comment>
<comment type="caution">
    <text evidence="13">The sequence shown here is derived from an EMBL/GenBank/DDBJ whole genome shotgun (WGS) entry which is preliminary data.</text>
</comment>
<evidence type="ECO:0000256" key="12">
    <source>
        <dbReference type="ARBA" id="ARBA00030412"/>
    </source>
</evidence>
<evidence type="ECO:0000256" key="1">
    <source>
        <dbReference type="ARBA" id="ARBA00001946"/>
    </source>
</evidence>
<comment type="subunit">
    <text evidence="4">Monomer.</text>
</comment>
<protein>
    <recommendedName>
        <fullName evidence="5">Exonuclease V, mitochondrial</fullName>
    </recommendedName>
    <alternativeName>
        <fullName evidence="12">Defects in morphology protein 1</fullName>
    </alternativeName>
</protein>
<evidence type="ECO:0000256" key="3">
    <source>
        <dbReference type="ARBA" id="ARBA00009797"/>
    </source>
</evidence>
<dbReference type="GO" id="GO:0045145">
    <property type="term" value="F:single-stranded DNA 5'-3' DNA exonuclease activity"/>
    <property type="evidence" value="ECO:0007669"/>
    <property type="project" value="InterPro"/>
</dbReference>
<keyword evidence="11" id="KW-0411">Iron-sulfur</keyword>
<evidence type="ECO:0000256" key="9">
    <source>
        <dbReference type="ARBA" id="ARBA00022842"/>
    </source>
</evidence>
<evidence type="ECO:0000313" key="14">
    <source>
        <dbReference type="Proteomes" id="UP000095728"/>
    </source>
</evidence>
<dbReference type="InParanoid" id="A0A1E5R858"/>
<dbReference type="Pfam" id="PF09810">
    <property type="entry name" value="Exo5"/>
    <property type="match status" value="1"/>
</dbReference>
<dbReference type="OrthoDB" id="354769at2759"/>
<keyword evidence="9" id="KW-0460">Magnesium</keyword>
<keyword evidence="8 13" id="KW-0269">Exonuclease</keyword>
<evidence type="ECO:0000256" key="7">
    <source>
        <dbReference type="ARBA" id="ARBA00022722"/>
    </source>
</evidence>